<protein>
    <submittedName>
        <fullName evidence="2">Uncharacterized protein</fullName>
    </submittedName>
</protein>
<comment type="caution">
    <text evidence="2">The sequence shown here is derived from an EMBL/GenBank/DDBJ whole genome shotgun (WGS) entry which is preliminary data.</text>
</comment>
<dbReference type="EMBL" id="BPLQ01012283">
    <property type="protein sequence ID" value="GIY64169.1"/>
    <property type="molecule type" value="Genomic_DNA"/>
</dbReference>
<reference evidence="2 3" key="1">
    <citation type="submission" date="2021-06" db="EMBL/GenBank/DDBJ databases">
        <title>Caerostris darwini draft genome.</title>
        <authorList>
            <person name="Kono N."/>
            <person name="Arakawa K."/>
        </authorList>
    </citation>
    <scope>NUCLEOTIDE SEQUENCE [LARGE SCALE GENOMIC DNA]</scope>
</reference>
<feature type="non-terminal residue" evidence="2">
    <location>
        <position position="1"/>
    </location>
</feature>
<dbReference type="Proteomes" id="UP001054837">
    <property type="component" value="Unassembled WGS sequence"/>
</dbReference>
<evidence type="ECO:0000256" key="1">
    <source>
        <dbReference type="SAM" id="MobiDB-lite"/>
    </source>
</evidence>
<gene>
    <name evidence="2" type="ORF">CDAR_543521</name>
</gene>
<keyword evidence="3" id="KW-1185">Reference proteome</keyword>
<evidence type="ECO:0000313" key="3">
    <source>
        <dbReference type="Proteomes" id="UP001054837"/>
    </source>
</evidence>
<name>A0AAV4V2P7_9ARAC</name>
<feature type="region of interest" description="Disordered" evidence="1">
    <location>
        <begin position="1"/>
        <end position="24"/>
    </location>
</feature>
<evidence type="ECO:0000313" key="2">
    <source>
        <dbReference type="EMBL" id="GIY64169.1"/>
    </source>
</evidence>
<proteinExistence type="predicted"/>
<organism evidence="2 3">
    <name type="scientific">Caerostris darwini</name>
    <dbReference type="NCBI Taxonomy" id="1538125"/>
    <lineage>
        <taxon>Eukaryota</taxon>
        <taxon>Metazoa</taxon>
        <taxon>Ecdysozoa</taxon>
        <taxon>Arthropoda</taxon>
        <taxon>Chelicerata</taxon>
        <taxon>Arachnida</taxon>
        <taxon>Araneae</taxon>
        <taxon>Araneomorphae</taxon>
        <taxon>Entelegynae</taxon>
        <taxon>Araneoidea</taxon>
        <taxon>Araneidae</taxon>
        <taxon>Caerostris</taxon>
    </lineage>
</organism>
<accession>A0AAV4V2P7</accession>
<dbReference type="AlphaFoldDB" id="A0AAV4V2P7"/>
<sequence>LIFRDEPHMELFSSSERPAQTERKTENDEFWRHIRDLASLCRLLRQF</sequence>